<feature type="transmembrane region" description="Helical" evidence="1">
    <location>
        <begin position="69"/>
        <end position="90"/>
    </location>
</feature>
<accession>A0ABV7JA78</accession>
<feature type="transmembrane region" description="Helical" evidence="1">
    <location>
        <begin position="111"/>
        <end position="128"/>
    </location>
</feature>
<feature type="transmembrane region" description="Helical" evidence="1">
    <location>
        <begin position="35"/>
        <end position="57"/>
    </location>
</feature>
<evidence type="ECO:0000313" key="3">
    <source>
        <dbReference type="Proteomes" id="UP001595533"/>
    </source>
</evidence>
<dbReference type="EMBL" id="JBHRTS010000003">
    <property type="protein sequence ID" value="MFC3193780.1"/>
    <property type="molecule type" value="Genomic_DNA"/>
</dbReference>
<keyword evidence="1" id="KW-1133">Transmembrane helix</keyword>
<comment type="caution">
    <text evidence="2">The sequence shown here is derived from an EMBL/GenBank/DDBJ whole genome shotgun (WGS) entry which is preliminary data.</text>
</comment>
<feature type="transmembrane region" description="Helical" evidence="1">
    <location>
        <begin position="140"/>
        <end position="158"/>
    </location>
</feature>
<proteinExistence type="predicted"/>
<evidence type="ECO:0000313" key="2">
    <source>
        <dbReference type="EMBL" id="MFC3193780.1"/>
    </source>
</evidence>
<feature type="transmembrane region" description="Helical" evidence="1">
    <location>
        <begin position="6"/>
        <end position="28"/>
    </location>
</feature>
<evidence type="ECO:0000256" key="1">
    <source>
        <dbReference type="SAM" id="Phobius"/>
    </source>
</evidence>
<reference evidence="3" key="1">
    <citation type="journal article" date="2019" name="Int. J. Syst. Evol. Microbiol.">
        <title>The Global Catalogue of Microorganisms (GCM) 10K type strain sequencing project: providing services to taxonomists for standard genome sequencing and annotation.</title>
        <authorList>
            <consortium name="The Broad Institute Genomics Platform"/>
            <consortium name="The Broad Institute Genome Sequencing Center for Infectious Disease"/>
            <person name="Wu L."/>
            <person name="Ma J."/>
        </authorList>
    </citation>
    <scope>NUCLEOTIDE SEQUENCE [LARGE SCALE GENOMIC DNA]</scope>
    <source>
        <strain evidence="3">KCTC 42953</strain>
    </source>
</reference>
<gene>
    <name evidence="2" type="ORF">ACFODZ_05965</name>
</gene>
<sequence length="190" mass="21370">MFEHIAIFFSIILSLGLVHLLGGLSLMLDARIRNHLYWVHLLWTLNLLFLIALVWFANFALAEANELSLAHYFVLLAYAITIYLLCGLLFPVRGEEVVDFRKHYYANSKRFAVVGMAFVITDACDGLIETKLLDVPLNYGQFGTLGVYFFLFLGGLFSQSHRYHACAAVVFGLGLVGFLLSLVGFPITLR</sequence>
<organism evidence="2 3">
    <name type="scientific">Marinicella sediminis</name>
    <dbReference type="NCBI Taxonomy" id="1792834"/>
    <lineage>
        <taxon>Bacteria</taxon>
        <taxon>Pseudomonadati</taxon>
        <taxon>Pseudomonadota</taxon>
        <taxon>Gammaproteobacteria</taxon>
        <taxon>Lysobacterales</taxon>
        <taxon>Marinicellaceae</taxon>
        <taxon>Marinicella</taxon>
    </lineage>
</organism>
<dbReference type="Proteomes" id="UP001595533">
    <property type="component" value="Unassembled WGS sequence"/>
</dbReference>
<keyword evidence="1" id="KW-0812">Transmembrane</keyword>
<name>A0ABV7JA78_9GAMM</name>
<protein>
    <submittedName>
        <fullName evidence="2">Uncharacterized protein</fullName>
    </submittedName>
</protein>
<keyword evidence="1" id="KW-0472">Membrane</keyword>
<keyword evidence="3" id="KW-1185">Reference proteome</keyword>
<feature type="transmembrane region" description="Helical" evidence="1">
    <location>
        <begin position="165"/>
        <end position="187"/>
    </location>
</feature>
<dbReference type="RefSeq" id="WP_077411419.1">
    <property type="nucleotide sequence ID" value="NZ_JBHRTS010000003.1"/>
</dbReference>